<reference evidence="1 2" key="1">
    <citation type="submission" date="2023-07" db="EMBL/GenBank/DDBJ databases">
        <title>Genomic Encyclopedia of Type Strains, Phase IV (KMG-IV): sequencing the most valuable type-strain genomes for metagenomic binning, comparative biology and taxonomic classification.</title>
        <authorList>
            <person name="Goeker M."/>
        </authorList>
    </citation>
    <scope>NUCLEOTIDE SEQUENCE [LARGE SCALE GENOMIC DNA]</scope>
    <source>
        <strain evidence="1 2">DSM 15049</strain>
    </source>
</reference>
<organism evidence="1 2">
    <name type="scientific">Paraclostridium ghonii</name>
    <dbReference type="NCBI Taxonomy" id="29358"/>
    <lineage>
        <taxon>Bacteria</taxon>
        <taxon>Bacillati</taxon>
        <taxon>Bacillota</taxon>
        <taxon>Clostridia</taxon>
        <taxon>Peptostreptococcales</taxon>
        <taxon>Peptostreptococcaceae</taxon>
        <taxon>Paraclostridium</taxon>
    </lineage>
</organism>
<sequence length="236" mass="27196">MENNMHLKNINIDYYEVLRYLEYNGQQIDNSLKELVHKCISSTKNIIKPLYISKTYSIEKRINEAKEYIVCLRGSNIKIKSKDLYDVLEGCDQCIITATTLGVDIDREIKKSGYLDLTKMIILDSCATTAIESVCDIIENSYREEFKKCRKHITNRYSPGYGDLPINVNEDFINILEAQNKIGLTITKNHIMIPRKSVIWIAGISDKMKYSSNKSCLKCNNYNTCKYRKEAVNCGD</sequence>
<dbReference type="InterPro" id="IPR017342">
    <property type="entry name" value="S-AdoMet-dep_Met_synth_prd"/>
</dbReference>
<evidence type="ECO:0008006" key="3">
    <source>
        <dbReference type="Google" id="ProtNLM"/>
    </source>
</evidence>
<protein>
    <recommendedName>
        <fullName evidence="3">Methionine synthase</fullName>
    </recommendedName>
</protein>
<dbReference type="Proteomes" id="UP001232584">
    <property type="component" value="Unassembled WGS sequence"/>
</dbReference>
<dbReference type="EMBL" id="JAUSWG010000002">
    <property type="protein sequence ID" value="MDQ0555661.1"/>
    <property type="molecule type" value="Genomic_DNA"/>
</dbReference>
<keyword evidence="2" id="KW-1185">Reference proteome</keyword>
<evidence type="ECO:0000313" key="2">
    <source>
        <dbReference type="Proteomes" id="UP001232584"/>
    </source>
</evidence>
<gene>
    <name evidence="1" type="ORF">QOZ92_000774</name>
</gene>
<accession>A0ABU0MXN2</accession>
<evidence type="ECO:0000313" key="1">
    <source>
        <dbReference type="EMBL" id="MDQ0555661.1"/>
    </source>
</evidence>
<dbReference type="InterPro" id="IPR037010">
    <property type="entry name" value="VitB12-dep_Met_synth_activ_sf"/>
</dbReference>
<dbReference type="PIRSF" id="PIRSF037984">
    <property type="entry name" value="Met_synth_TM0269_prd"/>
    <property type="match status" value="1"/>
</dbReference>
<dbReference type="Gene3D" id="3.40.109.40">
    <property type="match status" value="1"/>
</dbReference>
<proteinExistence type="predicted"/>
<comment type="caution">
    <text evidence="1">The sequence shown here is derived from an EMBL/GenBank/DDBJ whole genome shotgun (WGS) entry which is preliminary data.</text>
</comment>
<name>A0ABU0MXN2_9FIRM</name>
<dbReference type="SUPFAM" id="SSF56507">
    <property type="entry name" value="Methionine synthase activation domain-like"/>
    <property type="match status" value="1"/>
</dbReference>